<evidence type="ECO:0008006" key="4">
    <source>
        <dbReference type="Google" id="ProtNLM"/>
    </source>
</evidence>
<keyword evidence="1" id="KW-0472">Membrane</keyword>
<name>A0A2A4XC78_9GAMM</name>
<evidence type="ECO:0000256" key="1">
    <source>
        <dbReference type="SAM" id="Phobius"/>
    </source>
</evidence>
<keyword evidence="1" id="KW-1133">Transmembrane helix</keyword>
<reference evidence="3" key="1">
    <citation type="submission" date="2017-08" db="EMBL/GenBank/DDBJ databases">
        <title>A dynamic microbial community with high functional redundancy inhabits the cold, oxic subseafloor aquifer.</title>
        <authorList>
            <person name="Tully B.J."/>
            <person name="Wheat C.G."/>
            <person name="Glazer B.T."/>
            <person name="Huber J.A."/>
        </authorList>
    </citation>
    <scope>NUCLEOTIDE SEQUENCE [LARGE SCALE GENOMIC DNA]</scope>
</reference>
<dbReference type="EMBL" id="NVUL01000011">
    <property type="protein sequence ID" value="PCI80262.1"/>
    <property type="molecule type" value="Genomic_DNA"/>
</dbReference>
<proteinExistence type="predicted"/>
<feature type="transmembrane region" description="Helical" evidence="1">
    <location>
        <begin position="48"/>
        <end position="69"/>
    </location>
</feature>
<feature type="transmembrane region" description="Helical" evidence="1">
    <location>
        <begin position="10"/>
        <end position="28"/>
    </location>
</feature>
<accession>A0A2A4XC78</accession>
<organism evidence="2 3">
    <name type="scientific">SAR86 cluster bacterium</name>
    <dbReference type="NCBI Taxonomy" id="2030880"/>
    <lineage>
        <taxon>Bacteria</taxon>
        <taxon>Pseudomonadati</taxon>
        <taxon>Pseudomonadota</taxon>
        <taxon>Gammaproteobacteria</taxon>
        <taxon>SAR86 cluster</taxon>
    </lineage>
</organism>
<evidence type="ECO:0000313" key="3">
    <source>
        <dbReference type="Proteomes" id="UP000218767"/>
    </source>
</evidence>
<protein>
    <recommendedName>
        <fullName evidence="4">DUF4345 domain-containing protein</fullName>
    </recommendedName>
</protein>
<sequence>MTFITTQIKWIMLITGLVTCSMFQAFLFPENGLNMLFGASIDGPIADVVVRNWGALIGIVGMLLIFGAFKPHSRPLILILGAGTKIIFIGLILIYGSDYLETARGAIIFDSLAILLYLIYLIQNRRELTF</sequence>
<evidence type="ECO:0000313" key="2">
    <source>
        <dbReference type="EMBL" id="PCI80262.1"/>
    </source>
</evidence>
<comment type="caution">
    <text evidence="2">The sequence shown here is derived from an EMBL/GenBank/DDBJ whole genome shotgun (WGS) entry which is preliminary data.</text>
</comment>
<feature type="transmembrane region" description="Helical" evidence="1">
    <location>
        <begin position="76"/>
        <end position="96"/>
    </location>
</feature>
<feature type="transmembrane region" description="Helical" evidence="1">
    <location>
        <begin position="102"/>
        <end position="122"/>
    </location>
</feature>
<keyword evidence="1" id="KW-0812">Transmembrane</keyword>
<gene>
    <name evidence="2" type="ORF">COB20_03500</name>
</gene>
<dbReference type="AlphaFoldDB" id="A0A2A4XC78"/>
<dbReference type="Proteomes" id="UP000218767">
    <property type="component" value="Unassembled WGS sequence"/>
</dbReference>